<keyword evidence="1" id="KW-0175">Coiled coil</keyword>
<keyword evidence="3" id="KW-1185">Reference proteome</keyword>
<dbReference type="Proteomes" id="UP001497382">
    <property type="component" value="Unassembled WGS sequence"/>
</dbReference>
<protein>
    <submittedName>
        <fullName evidence="2">Uncharacterized protein</fullName>
    </submittedName>
</protein>
<dbReference type="EMBL" id="CAXIEN010000458">
    <property type="protein sequence ID" value="CAL1298296.1"/>
    <property type="molecule type" value="Genomic_DNA"/>
</dbReference>
<gene>
    <name evidence="2" type="ORF">LARSCL_LOCUS20787</name>
</gene>
<accession>A0AAV2BR89</accession>
<evidence type="ECO:0000313" key="3">
    <source>
        <dbReference type="Proteomes" id="UP001497382"/>
    </source>
</evidence>
<organism evidence="2 3">
    <name type="scientific">Larinioides sclopetarius</name>
    <dbReference type="NCBI Taxonomy" id="280406"/>
    <lineage>
        <taxon>Eukaryota</taxon>
        <taxon>Metazoa</taxon>
        <taxon>Ecdysozoa</taxon>
        <taxon>Arthropoda</taxon>
        <taxon>Chelicerata</taxon>
        <taxon>Arachnida</taxon>
        <taxon>Araneae</taxon>
        <taxon>Araneomorphae</taxon>
        <taxon>Entelegynae</taxon>
        <taxon>Araneoidea</taxon>
        <taxon>Araneidae</taxon>
        <taxon>Larinioides</taxon>
    </lineage>
</organism>
<proteinExistence type="predicted"/>
<name>A0AAV2BR89_9ARAC</name>
<comment type="caution">
    <text evidence="2">The sequence shown here is derived from an EMBL/GenBank/DDBJ whole genome shotgun (WGS) entry which is preliminary data.</text>
</comment>
<dbReference type="AlphaFoldDB" id="A0AAV2BR89"/>
<evidence type="ECO:0000313" key="2">
    <source>
        <dbReference type="EMBL" id="CAL1298296.1"/>
    </source>
</evidence>
<reference evidence="2 3" key="1">
    <citation type="submission" date="2024-04" db="EMBL/GenBank/DDBJ databases">
        <authorList>
            <person name="Rising A."/>
            <person name="Reimegard J."/>
            <person name="Sonavane S."/>
            <person name="Akerstrom W."/>
            <person name="Nylinder S."/>
            <person name="Hedman E."/>
            <person name="Kallberg Y."/>
        </authorList>
    </citation>
    <scope>NUCLEOTIDE SEQUENCE [LARGE SCALE GENOMIC DNA]</scope>
</reference>
<feature type="coiled-coil region" evidence="1">
    <location>
        <begin position="289"/>
        <end position="316"/>
    </location>
</feature>
<evidence type="ECO:0000256" key="1">
    <source>
        <dbReference type="SAM" id="Coils"/>
    </source>
</evidence>
<sequence>MKQLPRHAELFHGIDLKTMCPYCQGEYKWTKGEKIKEPTTLHFMKCITECFEKFKIKTNSLWLPKVSSICKSCRNFKPKSRELFGHRKDRMNEYVGLYDPCFEKPEMWETNVKIFNEKSGIKNDLIGIMDRFLRDDMYWYHLMIKNDMFPTFIEEMKKISGEIVVLPYWCLCDGLTKKRIVHRHMILACEKESSFYKIWRDDVKFEEKNSGKCKDRRKITDLFHLMNTIQYVSQRKASCDGRRIRNEVDENNSRQAHFYLNNHLPDHGNEIYVFGRIQENTMSQLKYRIEYLKDHYESLTSELKTENQKLKRKCAESDKGNDMLKKKIKTMEDEMKNMGTHRGILMLPKLLDFVQIKIARRKEEVPET</sequence>